<keyword evidence="5" id="KW-0597">Phosphoprotein</keyword>
<feature type="domain" description="Histidine kinase" evidence="11">
    <location>
        <begin position="383"/>
        <end position="596"/>
    </location>
</feature>
<keyword evidence="10" id="KW-1133">Transmembrane helix</keyword>
<dbReference type="CDD" id="cd00082">
    <property type="entry name" value="HisKA"/>
    <property type="match status" value="1"/>
</dbReference>
<organism evidence="13 14">
    <name type="scientific">Occallatibacter riparius</name>
    <dbReference type="NCBI Taxonomy" id="1002689"/>
    <lineage>
        <taxon>Bacteria</taxon>
        <taxon>Pseudomonadati</taxon>
        <taxon>Acidobacteriota</taxon>
        <taxon>Terriglobia</taxon>
        <taxon>Terriglobales</taxon>
        <taxon>Acidobacteriaceae</taxon>
        <taxon>Occallatibacter</taxon>
    </lineage>
</organism>
<keyword evidence="14" id="KW-1185">Reference proteome</keyword>
<dbReference type="Pfam" id="PF02518">
    <property type="entry name" value="HATPase_c"/>
    <property type="match status" value="1"/>
</dbReference>
<dbReference type="SMART" id="SM00304">
    <property type="entry name" value="HAMP"/>
    <property type="match status" value="1"/>
</dbReference>
<evidence type="ECO:0000256" key="9">
    <source>
        <dbReference type="ARBA" id="ARBA00022840"/>
    </source>
</evidence>
<dbReference type="InterPro" id="IPR003660">
    <property type="entry name" value="HAMP_dom"/>
</dbReference>
<dbReference type="AlphaFoldDB" id="A0A9J7BIF7"/>
<evidence type="ECO:0000259" key="11">
    <source>
        <dbReference type="PROSITE" id="PS50109"/>
    </source>
</evidence>
<dbReference type="PROSITE" id="PS50109">
    <property type="entry name" value="HIS_KIN"/>
    <property type="match status" value="1"/>
</dbReference>
<dbReference type="PRINTS" id="PR00344">
    <property type="entry name" value="BCTRLSENSOR"/>
</dbReference>
<dbReference type="InterPro" id="IPR005467">
    <property type="entry name" value="His_kinase_dom"/>
</dbReference>
<dbReference type="InterPro" id="IPR036890">
    <property type="entry name" value="HATPase_C_sf"/>
</dbReference>
<evidence type="ECO:0000256" key="6">
    <source>
        <dbReference type="ARBA" id="ARBA00022679"/>
    </source>
</evidence>
<evidence type="ECO:0000256" key="3">
    <source>
        <dbReference type="ARBA" id="ARBA00012438"/>
    </source>
</evidence>
<keyword evidence="8 13" id="KW-0418">Kinase</keyword>
<dbReference type="KEGG" id="orp:MOP44_16990"/>
<evidence type="ECO:0000256" key="8">
    <source>
        <dbReference type="ARBA" id="ARBA00022777"/>
    </source>
</evidence>
<dbReference type="InterPro" id="IPR050980">
    <property type="entry name" value="2C_sensor_his_kinase"/>
</dbReference>
<dbReference type="InterPro" id="IPR003661">
    <property type="entry name" value="HisK_dim/P_dom"/>
</dbReference>
<name>A0A9J7BIF7_9BACT</name>
<protein>
    <recommendedName>
        <fullName evidence="3">histidine kinase</fullName>
        <ecNumber evidence="3">2.7.13.3</ecNumber>
    </recommendedName>
</protein>
<dbReference type="SMART" id="SM00387">
    <property type="entry name" value="HATPase_c"/>
    <property type="match status" value="1"/>
</dbReference>
<sequence length="611" mass="65176">MTEESVALNPGVIPGTEQSDQGVRTRFLLILAMALITTGTTFVSLLAIRRPLRNLIIENVSSDLSHSVATFENVRSLRMTALDRENALIADLPSLKALMTTNDEPTIADAGVEFWKTSGNDLFALADRNGEIMAAFVAGGTADQAFRANLRGFLSAQQGTYFVSGNRLFECSVQPLYFGSSSEGTLLGHVISGFAIDRAAVETLSRATNVDAVFLSKNHLLASSLDPKYEKGVSSIPARSSSDASEPFTTVLGGEMFLAVSRQLSADPAAPLTLVELKSLEPEEKAIREIDRLVLLAGLLALVLGAALMALLSRFVTRPLEQLAAGVRAFASGDSAHLLPYRGTREVRELSTAFAGMRREIVNANQALLESERLATIGRMASSVSHDLRHYLAAVYANSEFLASGKLPEAERVEILAEIRTAVNGTTELLESLLMFSRTGSHGRRNLYSVTSFVEKAVSIVRAHPDAVGVAFSVEAGDGAETEVLADAKQVERAIYNLLLNACQAPRATGNAPIVSVSVVPRDEDVVIDVADNGEGVPTGIRDTLFEPFVSEGKHKGSGLGLTLTQSIAADHGGGVMLVRSRPGETVFRMSIARGSSRASSTFASHARMGE</sequence>
<dbReference type="SUPFAM" id="SSF158472">
    <property type="entry name" value="HAMP domain-like"/>
    <property type="match status" value="1"/>
</dbReference>
<keyword evidence="10" id="KW-0812">Transmembrane</keyword>
<dbReference type="SMART" id="SM00388">
    <property type="entry name" value="HisKA"/>
    <property type="match status" value="1"/>
</dbReference>
<evidence type="ECO:0000313" key="13">
    <source>
        <dbReference type="EMBL" id="UWZ82267.1"/>
    </source>
</evidence>
<dbReference type="SUPFAM" id="SSF55874">
    <property type="entry name" value="ATPase domain of HSP90 chaperone/DNA topoisomerase II/histidine kinase"/>
    <property type="match status" value="1"/>
</dbReference>
<dbReference type="InterPro" id="IPR036097">
    <property type="entry name" value="HisK_dim/P_sf"/>
</dbReference>
<comment type="subcellular location">
    <subcellularLocation>
        <location evidence="2">Cell membrane</location>
        <topology evidence="2">Multi-pass membrane protein</topology>
    </subcellularLocation>
</comment>
<evidence type="ECO:0000256" key="5">
    <source>
        <dbReference type="ARBA" id="ARBA00022553"/>
    </source>
</evidence>
<evidence type="ECO:0000256" key="1">
    <source>
        <dbReference type="ARBA" id="ARBA00000085"/>
    </source>
</evidence>
<comment type="catalytic activity">
    <reaction evidence="1">
        <text>ATP + protein L-histidine = ADP + protein N-phospho-L-histidine.</text>
        <dbReference type="EC" id="2.7.13.3"/>
    </reaction>
</comment>
<dbReference type="GO" id="GO:0000155">
    <property type="term" value="F:phosphorelay sensor kinase activity"/>
    <property type="evidence" value="ECO:0007669"/>
    <property type="project" value="InterPro"/>
</dbReference>
<reference evidence="13" key="1">
    <citation type="submission" date="2021-04" db="EMBL/GenBank/DDBJ databases">
        <title>Phylogenetic analysis of Acidobacteriaceae.</title>
        <authorList>
            <person name="Qiu L."/>
            <person name="Zhang Q."/>
        </authorList>
    </citation>
    <scope>NUCLEOTIDE SEQUENCE</scope>
    <source>
        <strain evidence="13">DSM 25168</strain>
    </source>
</reference>
<evidence type="ECO:0000256" key="10">
    <source>
        <dbReference type="SAM" id="Phobius"/>
    </source>
</evidence>
<evidence type="ECO:0000313" key="14">
    <source>
        <dbReference type="Proteomes" id="UP001059380"/>
    </source>
</evidence>
<dbReference type="Gene3D" id="6.10.340.10">
    <property type="match status" value="1"/>
</dbReference>
<keyword evidence="6" id="KW-0808">Transferase</keyword>
<dbReference type="SUPFAM" id="SSF47384">
    <property type="entry name" value="Homodimeric domain of signal transducing histidine kinase"/>
    <property type="match status" value="1"/>
</dbReference>
<dbReference type="InterPro" id="IPR004358">
    <property type="entry name" value="Sig_transdc_His_kin-like_C"/>
</dbReference>
<feature type="transmembrane region" description="Helical" evidence="10">
    <location>
        <begin position="27"/>
        <end position="48"/>
    </location>
</feature>
<keyword evidence="10" id="KW-0472">Membrane</keyword>
<dbReference type="PANTHER" id="PTHR44936:SF10">
    <property type="entry name" value="SENSOR PROTEIN RSTB"/>
    <property type="match status" value="1"/>
</dbReference>
<keyword evidence="4" id="KW-1003">Cell membrane</keyword>
<dbReference type="PANTHER" id="PTHR44936">
    <property type="entry name" value="SENSOR PROTEIN CREC"/>
    <property type="match status" value="1"/>
</dbReference>
<keyword evidence="9" id="KW-0067">ATP-binding</keyword>
<evidence type="ECO:0000256" key="7">
    <source>
        <dbReference type="ARBA" id="ARBA00022741"/>
    </source>
</evidence>
<accession>A0A9J7BIF7</accession>
<feature type="transmembrane region" description="Helical" evidence="10">
    <location>
        <begin position="293"/>
        <end position="312"/>
    </location>
</feature>
<dbReference type="GO" id="GO:0005524">
    <property type="term" value="F:ATP binding"/>
    <property type="evidence" value="ECO:0007669"/>
    <property type="project" value="UniProtKB-KW"/>
</dbReference>
<keyword evidence="7" id="KW-0547">Nucleotide-binding</keyword>
<dbReference type="CDD" id="cd06225">
    <property type="entry name" value="HAMP"/>
    <property type="match status" value="1"/>
</dbReference>
<evidence type="ECO:0000256" key="4">
    <source>
        <dbReference type="ARBA" id="ARBA00022475"/>
    </source>
</evidence>
<evidence type="ECO:0000256" key="2">
    <source>
        <dbReference type="ARBA" id="ARBA00004651"/>
    </source>
</evidence>
<dbReference type="PROSITE" id="PS50885">
    <property type="entry name" value="HAMP"/>
    <property type="match status" value="1"/>
</dbReference>
<dbReference type="GO" id="GO:0005886">
    <property type="term" value="C:plasma membrane"/>
    <property type="evidence" value="ECO:0007669"/>
    <property type="project" value="UniProtKB-SubCell"/>
</dbReference>
<dbReference type="Gene3D" id="3.30.565.10">
    <property type="entry name" value="Histidine kinase-like ATPase, C-terminal domain"/>
    <property type="match status" value="1"/>
</dbReference>
<dbReference type="Gene3D" id="1.10.287.130">
    <property type="match status" value="1"/>
</dbReference>
<dbReference type="RefSeq" id="WP_260791425.1">
    <property type="nucleotide sequence ID" value="NZ_CP093313.1"/>
</dbReference>
<gene>
    <name evidence="13" type="ORF">MOP44_16990</name>
</gene>
<dbReference type="Pfam" id="PF00672">
    <property type="entry name" value="HAMP"/>
    <property type="match status" value="1"/>
</dbReference>
<dbReference type="InterPro" id="IPR003594">
    <property type="entry name" value="HATPase_dom"/>
</dbReference>
<dbReference type="EC" id="2.7.13.3" evidence="3"/>
<dbReference type="EMBL" id="CP093313">
    <property type="protein sequence ID" value="UWZ82267.1"/>
    <property type="molecule type" value="Genomic_DNA"/>
</dbReference>
<evidence type="ECO:0000259" key="12">
    <source>
        <dbReference type="PROSITE" id="PS50885"/>
    </source>
</evidence>
<proteinExistence type="predicted"/>
<dbReference type="Proteomes" id="UP001059380">
    <property type="component" value="Chromosome"/>
</dbReference>
<feature type="domain" description="HAMP" evidence="12">
    <location>
        <begin position="314"/>
        <end position="366"/>
    </location>
</feature>